<name>A0A480AVR1_9BURK</name>
<reference evidence="6" key="1">
    <citation type="submission" date="2019-03" db="EMBL/GenBank/DDBJ databases">
        <title>Aquabacterium pictum sp.nov., the first bacteriochlorophyll a-containing freshwater bacterium in the genus Aquabacterium of the class Betaproteobacteria.</title>
        <authorList>
            <person name="Hirose S."/>
            <person name="Tank M."/>
            <person name="Hara E."/>
            <person name="Tamaki H."/>
            <person name="Takaichi S."/>
            <person name="Haruta S."/>
            <person name="Hanada S."/>
        </authorList>
    </citation>
    <scope>NUCLEOTIDE SEQUENCE [LARGE SCALE GENOMIC DNA]</scope>
    <source>
        <strain evidence="6">W35</strain>
    </source>
</reference>
<evidence type="ECO:0000313" key="6">
    <source>
        <dbReference type="Proteomes" id="UP000301751"/>
    </source>
</evidence>
<dbReference type="InterPro" id="IPR010093">
    <property type="entry name" value="SinI_DNA-bd"/>
</dbReference>
<dbReference type="SUPFAM" id="SSF52172">
    <property type="entry name" value="CheY-like"/>
    <property type="match status" value="1"/>
</dbReference>
<dbReference type="Proteomes" id="UP000301751">
    <property type="component" value="Unassembled WGS sequence"/>
</dbReference>
<evidence type="ECO:0000259" key="4">
    <source>
        <dbReference type="PROSITE" id="PS50110"/>
    </source>
</evidence>
<dbReference type="SMART" id="SM00448">
    <property type="entry name" value="REC"/>
    <property type="match status" value="1"/>
</dbReference>
<dbReference type="AlphaFoldDB" id="A0A480AVR1"/>
<feature type="domain" description="Response regulatory" evidence="4">
    <location>
        <begin position="100"/>
        <end position="219"/>
    </location>
</feature>
<dbReference type="PANTHER" id="PTHR44591:SF3">
    <property type="entry name" value="RESPONSE REGULATORY DOMAIN-CONTAINING PROTEIN"/>
    <property type="match status" value="1"/>
</dbReference>
<dbReference type="EMBL" id="BJCL01000020">
    <property type="protein sequence ID" value="GCL65799.1"/>
    <property type="molecule type" value="Genomic_DNA"/>
</dbReference>
<comment type="caution">
    <text evidence="5">The sequence shown here is derived from an EMBL/GenBank/DDBJ whole genome shotgun (WGS) entry which is preliminary data.</text>
</comment>
<dbReference type="Gene3D" id="3.40.50.2300">
    <property type="match status" value="1"/>
</dbReference>
<proteinExistence type="predicted"/>
<dbReference type="InterPro" id="IPR001789">
    <property type="entry name" value="Sig_transdc_resp-reg_receiver"/>
</dbReference>
<dbReference type="InterPro" id="IPR009061">
    <property type="entry name" value="DNA-bd_dom_put_sf"/>
</dbReference>
<dbReference type="GO" id="GO:0000160">
    <property type="term" value="P:phosphorelay signal transduction system"/>
    <property type="evidence" value="ECO:0007669"/>
    <property type="project" value="InterPro"/>
</dbReference>
<dbReference type="GO" id="GO:0003677">
    <property type="term" value="F:DNA binding"/>
    <property type="evidence" value="ECO:0007669"/>
    <property type="project" value="InterPro"/>
</dbReference>
<evidence type="ECO:0000256" key="1">
    <source>
        <dbReference type="ARBA" id="ARBA00022553"/>
    </source>
</evidence>
<dbReference type="InterPro" id="IPR050595">
    <property type="entry name" value="Bact_response_regulator"/>
</dbReference>
<evidence type="ECO:0000313" key="5">
    <source>
        <dbReference type="EMBL" id="GCL65799.1"/>
    </source>
</evidence>
<dbReference type="InterPro" id="IPR041657">
    <property type="entry name" value="HTH_17"/>
</dbReference>
<feature type="modified residue" description="4-aspartylphosphate" evidence="2">
    <location>
        <position position="151"/>
    </location>
</feature>
<keyword evidence="1 2" id="KW-0597">Phosphoprotein</keyword>
<keyword evidence="6" id="KW-1185">Reference proteome</keyword>
<dbReference type="Pfam" id="PF00072">
    <property type="entry name" value="Response_reg"/>
    <property type="match status" value="1"/>
</dbReference>
<dbReference type="Pfam" id="PF12728">
    <property type="entry name" value="HTH_17"/>
    <property type="match status" value="1"/>
</dbReference>
<organism evidence="5 6">
    <name type="scientific">Pseudaquabacterium pictum</name>
    <dbReference type="NCBI Taxonomy" id="2315236"/>
    <lineage>
        <taxon>Bacteria</taxon>
        <taxon>Pseudomonadati</taxon>
        <taxon>Pseudomonadota</taxon>
        <taxon>Betaproteobacteria</taxon>
        <taxon>Burkholderiales</taxon>
        <taxon>Sphaerotilaceae</taxon>
        <taxon>Pseudaquabacterium</taxon>
    </lineage>
</organism>
<gene>
    <name evidence="5" type="ORF">AQPW35_48800</name>
</gene>
<protein>
    <submittedName>
        <fullName evidence="5">Transcriptional regulator</fullName>
    </submittedName>
</protein>
<accession>A0A480AVR1</accession>
<dbReference type="Gene3D" id="1.10.1660.10">
    <property type="match status" value="1"/>
</dbReference>
<dbReference type="PROSITE" id="PS50110">
    <property type="entry name" value="RESPONSE_REGULATORY"/>
    <property type="match status" value="1"/>
</dbReference>
<dbReference type="CDD" id="cd04762">
    <property type="entry name" value="HTH_MerR-trunc"/>
    <property type="match status" value="1"/>
</dbReference>
<feature type="region of interest" description="Disordered" evidence="3">
    <location>
        <begin position="1"/>
        <end position="25"/>
    </location>
</feature>
<evidence type="ECO:0000256" key="3">
    <source>
        <dbReference type="SAM" id="MobiDB-lite"/>
    </source>
</evidence>
<dbReference type="InterPro" id="IPR011006">
    <property type="entry name" value="CheY-like_superfamily"/>
</dbReference>
<sequence>MPCPAGGAASKPGLAGSVMRKNPTNDDVLSTREAAEQLGVALRTVQLWVESGVLPAWKTAGGHRRISRIAVERLIGERRAALSGDTQPAPLAPGGEARLRVMVVEDEPELLRLFMMVIAGWDLPIDVTPASDGFEALLRMGQQCPDLLVTDLNMPGMDGFKMIQSLRGVGPAYDDMEIVVVTALSEADIAQRGGLPAQVRVFHKPVPFDELEALVRDRVAALASVA</sequence>
<dbReference type="NCBIfam" id="TIGR01764">
    <property type="entry name" value="excise"/>
    <property type="match status" value="1"/>
</dbReference>
<dbReference type="SUPFAM" id="SSF46955">
    <property type="entry name" value="Putative DNA-binding domain"/>
    <property type="match status" value="1"/>
</dbReference>
<dbReference type="PANTHER" id="PTHR44591">
    <property type="entry name" value="STRESS RESPONSE REGULATOR PROTEIN 1"/>
    <property type="match status" value="1"/>
</dbReference>
<evidence type="ECO:0000256" key="2">
    <source>
        <dbReference type="PROSITE-ProRule" id="PRU00169"/>
    </source>
</evidence>